<evidence type="ECO:0000256" key="3">
    <source>
        <dbReference type="ARBA" id="ARBA00022692"/>
    </source>
</evidence>
<dbReference type="STRING" id="30069.A0A182YDK8"/>
<keyword evidence="7" id="KW-0807">Transducer</keyword>
<evidence type="ECO:0000256" key="7">
    <source>
        <dbReference type="ARBA" id="ARBA00023224"/>
    </source>
</evidence>
<keyword evidence="6" id="KW-0675">Receptor</keyword>
<organism evidence="8 9">
    <name type="scientific">Anopheles stephensi</name>
    <name type="common">Indo-Pakistan malaria mosquito</name>
    <dbReference type="NCBI Taxonomy" id="30069"/>
    <lineage>
        <taxon>Eukaryota</taxon>
        <taxon>Metazoa</taxon>
        <taxon>Ecdysozoa</taxon>
        <taxon>Arthropoda</taxon>
        <taxon>Hexapoda</taxon>
        <taxon>Insecta</taxon>
        <taxon>Pterygota</taxon>
        <taxon>Neoptera</taxon>
        <taxon>Endopterygota</taxon>
        <taxon>Diptera</taxon>
        <taxon>Nematocera</taxon>
        <taxon>Culicoidea</taxon>
        <taxon>Culicidae</taxon>
        <taxon>Anophelinae</taxon>
        <taxon>Anopheles</taxon>
    </lineage>
</organism>
<dbReference type="VEuPathDB" id="VectorBase:ASTEI20_035827"/>
<sequence length="791" mass="92642">MNLVLPLLPTARQLLSAAFILFKLFGFIPFSFECYTFKLKPTGATETLLHLPVVQFLFYATVFWLSLKYRANIFYTDLQILSVNDILKYGSLMLAVFVTLIFTVLQRNTHRSTWDMLELIRNTARLKFVQAFTHHYLWKFYSYLVFSVMIEALVLHSIFKSPSDVAYWLVILVLHAFLRLRHLFHMCFIDVLKVHLQQLHYGLVEIGEYVGELRVHRHDSDAYREMYHRCIDRLLELKRLYGQLWELSDRINRTFGWAQICNFTGNFVQLSCDLYWCYVAKLYSNDGLQDVFIVLLPTVFLIVLLLHSAESCLRVASSLHSALLEIPLENDPTLRKIIYRIGLQIAQQRIRLTANGLFEINYSLLKMFGTGITTYMIIFITFSKGIPFQEIDVALAMHWFTLKPNKTIDCETIFLIKLNVGFVSALFWWIYQNQSLVLFSANALGYLVDFSKYILMMFTYYTLVLECGLQGRVLRQIWEEFYQFQQTFPRVEWAAQQRNHFVTVASFVSYLSWWELTFAYCITETARGKNFTITFWILFLLLHMRQLQTLLYTDLVRFCLKAVNEQLAWTIELSEGASLYGGRRSDGQICAHLHTLMDAFARAERLVELLNRAFGYSFTVIKLINHVYILTDTYWIVQGFISGKVLSSLYLEGCISSKFICLMMNLASNERILWECHRTRVLLHRIDLRWQLRCKRGWEMVQHFLLKLESSAPFAMTAINMFRLDYVTMMEQLSQLANLQQMQSTVRMSSERFGKGLENGAYLGLAVFTRRQHDPEGGKGGHDAEYEPWEC</sequence>
<accession>A0A182YDK8</accession>
<keyword evidence="4" id="KW-1133">Transmembrane helix</keyword>
<dbReference type="GO" id="GO:0030425">
    <property type="term" value="C:dendrite"/>
    <property type="evidence" value="ECO:0007669"/>
    <property type="project" value="TreeGrafter"/>
</dbReference>
<evidence type="ECO:0000256" key="4">
    <source>
        <dbReference type="ARBA" id="ARBA00022989"/>
    </source>
</evidence>
<dbReference type="Proteomes" id="UP000076408">
    <property type="component" value="Unassembled WGS sequence"/>
</dbReference>
<keyword evidence="9" id="KW-1185">Reference proteome</keyword>
<evidence type="ECO:0000313" key="9">
    <source>
        <dbReference type="Proteomes" id="UP000076408"/>
    </source>
</evidence>
<dbReference type="Pfam" id="PF08395">
    <property type="entry name" value="7tm_7"/>
    <property type="match status" value="2"/>
</dbReference>
<reference evidence="8" key="2">
    <citation type="submission" date="2020-05" db="UniProtKB">
        <authorList>
            <consortium name="EnsemblMetazoa"/>
        </authorList>
    </citation>
    <scope>IDENTIFICATION</scope>
    <source>
        <strain evidence="8">Indian</strain>
    </source>
</reference>
<dbReference type="GO" id="GO:0007635">
    <property type="term" value="P:chemosensory behavior"/>
    <property type="evidence" value="ECO:0007669"/>
    <property type="project" value="TreeGrafter"/>
</dbReference>
<dbReference type="GO" id="GO:0050909">
    <property type="term" value="P:sensory perception of taste"/>
    <property type="evidence" value="ECO:0007669"/>
    <property type="project" value="InterPro"/>
</dbReference>
<dbReference type="EnsemblMetazoa" id="ASTEI06544-RA">
    <property type="protein sequence ID" value="ASTEI06544-PA"/>
    <property type="gene ID" value="ASTEI06544"/>
</dbReference>
<evidence type="ECO:0000256" key="5">
    <source>
        <dbReference type="ARBA" id="ARBA00023136"/>
    </source>
</evidence>
<dbReference type="AlphaFoldDB" id="A0A182YDK8"/>
<name>A0A182YDK8_ANOST</name>
<proteinExistence type="predicted"/>
<keyword evidence="2" id="KW-1003">Cell membrane</keyword>
<evidence type="ECO:0000313" key="8">
    <source>
        <dbReference type="EnsemblMetazoa" id="ASTEI06544-PA"/>
    </source>
</evidence>
<reference evidence="9" key="1">
    <citation type="journal article" date="2014" name="Genome Biol.">
        <title>Genome analysis of a major urban malaria vector mosquito, Anopheles stephensi.</title>
        <authorList>
            <person name="Jiang X."/>
            <person name="Peery A."/>
            <person name="Hall A.B."/>
            <person name="Sharma A."/>
            <person name="Chen X.G."/>
            <person name="Waterhouse R.M."/>
            <person name="Komissarov A."/>
            <person name="Riehle M.M."/>
            <person name="Shouche Y."/>
            <person name="Sharakhova M.V."/>
            <person name="Lawson D."/>
            <person name="Pakpour N."/>
            <person name="Arensburger P."/>
            <person name="Davidson V.L."/>
            <person name="Eiglmeier K."/>
            <person name="Emrich S."/>
            <person name="George P."/>
            <person name="Kennedy R.C."/>
            <person name="Mane S.P."/>
            <person name="Maslen G."/>
            <person name="Oringanje C."/>
            <person name="Qi Y."/>
            <person name="Settlage R."/>
            <person name="Tojo M."/>
            <person name="Tubio J.M."/>
            <person name="Unger M.F."/>
            <person name="Wang B."/>
            <person name="Vernick K.D."/>
            <person name="Ribeiro J.M."/>
            <person name="James A.A."/>
            <person name="Michel K."/>
            <person name="Riehle M.A."/>
            <person name="Luckhart S."/>
            <person name="Sharakhov I.V."/>
            <person name="Tu Z."/>
        </authorList>
    </citation>
    <scope>NUCLEOTIDE SEQUENCE [LARGE SCALE GENOMIC DNA]</scope>
    <source>
        <strain evidence="9">Indian</strain>
    </source>
</reference>
<dbReference type="VEuPathDB" id="VectorBase:ASTE015984"/>
<evidence type="ECO:0000256" key="1">
    <source>
        <dbReference type="ARBA" id="ARBA00004651"/>
    </source>
</evidence>
<evidence type="ECO:0000256" key="2">
    <source>
        <dbReference type="ARBA" id="ARBA00022475"/>
    </source>
</evidence>
<keyword evidence="5" id="KW-0472">Membrane</keyword>
<dbReference type="GO" id="GO:0007165">
    <property type="term" value="P:signal transduction"/>
    <property type="evidence" value="ECO:0007669"/>
    <property type="project" value="UniProtKB-KW"/>
</dbReference>
<dbReference type="GO" id="GO:0005886">
    <property type="term" value="C:plasma membrane"/>
    <property type="evidence" value="ECO:0007669"/>
    <property type="project" value="UniProtKB-SubCell"/>
</dbReference>
<dbReference type="GO" id="GO:0008049">
    <property type="term" value="P:male courtship behavior"/>
    <property type="evidence" value="ECO:0007669"/>
    <property type="project" value="TreeGrafter"/>
</dbReference>
<dbReference type="PANTHER" id="PTHR21143">
    <property type="entry name" value="INVERTEBRATE GUSTATORY RECEPTOR"/>
    <property type="match status" value="1"/>
</dbReference>
<dbReference type="PANTHER" id="PTHR21143:SF104">
    <property type="entry name" value="GUSTATORY RECEPTOR 8A-RELATED"/>
    <property type="match status" value="1"/>
</dbReference>
<dbReference type="VEuPathDB" id="VectorBase:ASTEI06544"/>
<keyword evidence="3" id="KW-0812">Transmembrane</keyword>
<comment type="subcellular location">
    <subcellularLocation>
        <location evidence="1">Cell membrane</location>
        <topology evidence="1">Multi-pass membrane protein</topology>
    </subcellularLocation>
</comment>
<dbReference type="GO" id="GO:0043025">
    <property type="term" value="C:neuronal cell body"/>
    <property type="evidence" value="ECO:0007669"/>
    <property type="project" value="TreeGrafter"/>
</dbReference>
<dbReference type="InterPro" id="IPR013604">
    <property type="entry name" value="7TM_chemorcpt"/>
</dbReference>
<dbReference type="GO" id="GO:0030424">
    <property type="term" value="C:axon"/>
    <property type="evidence" value="ECO:0007669"/>
    <property type="project" value="TreeGrafter"/>
</dbReference>
<protein>
    <submittedName>
        <fullName evidence="8">Uncharacterized protein</fullName>
    </submittedName>
</protein>
<evidence type="ECO:0000256" key="6">
    <source>
        <dbReference type="ARBA" id="ARBA00023170"/>
    </source>
</evidence>